<organism evidence="3">
    <name type="scientific">Lotharella globosa</name>
    <dbReference type="NCBI Taxonomy" id="91324"/>
    <lineage>
        <taxon>Eukaryota</taxon>
        <taxon>Sar</taxon>
        <taxon>Rhizaria</taxon>
        <taxon>Cercozoa</taxon>
        <taxon>Chlorarachniophyceae</taxon>
        <taxon>Lotharella</taxon>
    </lineage>
</organism>
<dbReference type="AlphaFoldDB" id="A0A6U3CF34"/>
<feature type="region of interest" description="Disordered" evidence="1">
    <location>
        <begin position="132"/>
        <end position="160"/>
    </location>
</feature>
<dbReference type="GO" id="GO:0005634">
    <property type="term" value="C:nucleus"/>
    <property type="evidence" value="ECO:0007669"/>
    <property type="project" value="TreeGrafter"/>
</dbReference>
<dbReference type="GO" id="GO:0031468">
    <property type="term" value="P:nuclear membrane reassembly"/>
    <property type="evidence" value="ECO:0007669"/>
    <property type="project" value="TreeGrafter"/>
</dbReference>
<reference evidence="3" key="1">
    <citation type="submission" date="2021-01" db="EMBL/GenBank/DDBJ databases">
        <authorList>
            <person name="Corre E."/>
            <person name="Pelletier E."/>
            <person name="Niang G."/>
            <person name="Scheremetjew M."/>
            <person name="Finn R."/>
            <person name="Kale V."/>
            <person name="Holt S."/>
            <person name="Cochrane G."/>
            <person name="Meng A."/>
            <person name="Brown T."/>
            <person name="Cohen L."/>
        </authorList>
    </citation>
    <scope>NUCLEOTIDE SEQUENCE</scope>
    <source>
        <strain evidence="3">CCCM811</strain>
    </source>
</reference>
<proteinExistence type="predicted"/>
<dbReference type="InterPro" id="IPR029071">
    <property type="entry name" value="Ubiquitin-like_domsf"/>
</dbReference>
<evidence type="ECO:0000313" key="3">
    <source>
        <dbReference type="EMBL" id="CAE0650319.1"/>
    </source>
</evidence>
<dbReference type="InterPro" id="IPR036241">
    <property type="entry name" value="NSFL1C_SEP_dom_sf"/>
</dbReference>
<dbReference type="EMBL" id="HBIV01005828">
    <property type="protein sequence ID" value="CAE0650319.1"/>
    <property type="molecule type" value="Transcribed_RNA"/>
</dbReference>
<gene>
    <name evidence="3" type="ORF">LGLO00237_LOCUS4203</name>
</gene>
<dbReference type="Pfam" id="PF00789">
    <property type="entry name" value="UBX"/>
    <property type="match status" value="1"/>
</dbReference>
<dbReference type="PANTHER" id="PTHR23333">
    <property type="entry name" value="UBX DOMAIN CONTAINING PROTEIN"/>
    <property type="match status" value="1"/>
</dbReference>
<evidence type="ECO:0000259" key="2">
    <source>
        <dbReference type="PROSITE" id="PS51399"/>
    </source>
</evidence>
<evidence type="ECO:0000256" key="1">
    <source>
        <dbReference type="SAM" id="MobiDB-lite"/>
    </source>
</evidence>
<dbReference type="GO" id="GO:0007030">
    <property type="term" value="P:Golgi organization"/>
    <property type="evidence" value="ECO:0007669"/>
    <property type="project" value="TreeGrafter"/>
</dbReference>
<dbReference type="Gene3D" id="3.30.420.210">
    <property type="entry name" value="SEP domain"/>
    <property type="match status" value="1"/>
</dbReference>
<dbReference type="InterPro" id="IPR001012">
    <property type="entry name" value="UBX_dom"/>
</dbReference>
<dbReference type="SUPFAM" id="SSF102848">
    <property type="entry name" value="NSFL1 (p97 ATPase) cofactor p47, SEP domain"/>
    <property type="match status" value="1"/>
</dbReference>
<feature type="compositionally biased region" description="Basic and acidic residues" evidence="1">
    <location>
        <begin position="13"/>
        <end position="22"/>
    </location>
</feature>
<dbReference type="GO" id="GO:0043130">
    <property type="term" value="F:ubiquitin binding"/>
    <property type="evidence" value="ECO:0007669"/>
    <property type="project" value="TreeGrafter"/>
</dbReference>
<protein>
    <recommendedName>
        <fullName evidence="2">SEP domain-containing protein</fullName>
    </recommendedName>
</protein>
<dbReference type="InterPro" id="IPR012989">
    <property type="entry name" value="SEP_domain"/>
</dbReference>
<dbReference type="Gene3D" id="3.10.20.90">
    <property type="entry name" value="Phosphatidylinositol 3-kinase Catalytic Subunit, Chain A, domain 1"/>
    <property type="match status" value="1"/>
</dbReference>
<dbReference type="GO" id="GO:0005829">
    <property type="term" value="C:cytosol"/>
    <property type="evidence" value="ECO:0007669"/>
    <property type="project" value="TreeGrafter"/>
</dbReference>
<dbReference type="GO" id="GO:0061025">
    <property type="term" value="P:membrane fusion"/>
    <property type="evidence" value="ECO:0007669"/>
    <property type="project" value="TreeGrafter"/>
</dbReference>
<name>A0A6U3CF34_9EUKA</name>
<feature type="compositionally biased region" description="Polar residues" evidence="1">
    <location>
        <begin position="132"/>
        <end position="152"/>
    </location>
</feature>
<dbReference type="GO" id="GO:0043161">
    <property type="term" value="P:proteasome-mediated ubiquitin-dependent protein catabolic process"/>
    <property type="evidence" value="ECO:0007669"/>
    <property type="project" value="TreeGrafter"/>
</dbReference>
<dbReference type="PROSITE" id="PS51399">
    <property type="entry name" value="SEP"/>
    <property type="match status" value="1"/>
</dbReference>
<dbReference type="SUPFAM" id="SSF54236">
    <property type="entry name" value="Ubiquitin-like"/>
    <property type="match status" value="1"/>
</dbReference>
<feature type="domain" description="SEP" evidence="2">
    <location>
        <begin position="45"/>
        <end position="119"/>
    </location>
</feature>
<feature type="region of interest" description="Disordered" evidence="1">
    <location>
        <begin position="1"/>
        <end position="44"/>
    </location>
</feature>
<dbReference type="PANTHER" id="PTHR23333:SF20">
    <property type="entry name" value="NSFL1 COFACTOR P47"/>
    <property type="match status" value="1"/>
</dbReference>
<dbReference type="Pfam" id="PF08059">
    <property type="entry name" value="SEP"/>
    <property type="match status" value="1"/>
</dbReference>
<dbReference type="GO" id="GO:0000045">
    <property type="term" value="P:autophagosome assembly"/>
    <property type="evidence" value="ECO:0007669"/>
    <property type="project" value="TreeGrafter"/>
</dbReference>
<sequence length="237" mass="26176">MPNIHGLGSYRNQKKDENKNAEEFSGGGKSSHTAVMRNPGGNPNRMVVTVTLYNNGFMVSGDEKGFRDAKEPENRKIIDDLKKTKQVPPALRAIIEQIVKGQQKEVGVEVKDKSSENYYPPKPTFKAFQGQGFSMKSESSAQPSNTNVSSATPKKVQVDAGKPSSRILLVLHPRKRAPQAFNLDHTAMDIYQHVLSLTPDFGPFDLVSGFPPKSILKEPSKTIEELKLQGATITQRK</sequence>
<accession>A0A6U3CF34</accession>